<dbReference type="EMBL" id="KI677131">
    <property type="protein sequence ID" value="ETM03692.1"/>
    <property type="molecule type" value="Genomic_DNA"/>
</dbReference>
<organism evidence="2">
    <name type="scientific">Phytophthora nicotianae</name>
    <name type="common">Potato buckeye rot agent</name>
    <name type="synonym">Phytophthora parasitica</name>
    <dbReference type="NCBI Taxonomy" id="4792"/>
    <lineage>
        <taxon>Eukaryota</taxon>
        <taxon>Sar</taxon>
        <taxon>Stramenopiles</taxon>
        <taxon>Oomycota</taxon>
        <taxon>Peronosporomycetes</taxon>
        <taxon>Peronosporales</taxon>
        <taxon>Peronosporaceae</taxon>
        <taxon>Phytophthora</taxon>
    </lineage>
</organism>
<feature type="non-terminal residue" evidence="2">
    <location>
        <position position="1"/>
    </location>
</feature>
<protein>
    <submittedName>
        <fullName evidence="2">Uncharacterized protein</fullName>
    </submittedName>
</protein>
<feature type="region of interest" description="Disordered" evidence="1">
    <location>
        <begin position="91"/>
        <end position="156"/>
    </location>
</feature>
<gene>
    <name evidence="2" type="ORF">L917_00122</name>
</gene>
<name>W2M207_PHYNI</name>
<evidence type="ECO:0000256" key="1">
    <source>
        <dbReference type="SAM" id="MobiDB-lite"/>
    </source>
</evidence>
<dbReference type="AlphaFoldDB" id="W2M207"/>
<dbReference type="VEuPathDB" id="FungiDB:PPTG_20657"/>
<proteinExistence type="predicted"/>
<sequence>EETEARIRMAPHFASDTGTLPAQTTVSKSLSIGLDMYIVYREEFHSGWILWLGTGEILRLTPDQKKQIPFMTFDEKAASFFSTDVLVEEQEAGGTAKARKATKRTRSSRNQTKIPLRFKTPRQTKRIRSARSRIRRGQEPLRRPKPTKPSFRHHLG</sequence>
<accession>W2M207</accession>
<reference evidence="2" key="1">
    <citation type="submission" date="2013-11" db="EMBL/GenBank/DDBJ databases">
        <title>The Genome Sequence of Phytophthora parasitica CHvinca01.</title>
        <authorList>
            <consortium name="The Broad Institute Genomics Platform"/>
            <person name="Russ C."/>
            <person name="Tyler B."/>
            <person name="Panabieres F."/>
            <person name="Shan W."/>
            <person name="Tripathy S."/>
            <person name="Grunwald N."/>
            <person name="Machado M."/>
            <person name="Johnson C.S."/>
            <person name="Arredondo F."/>
            <person name="Hong C."/>
            <person name="Coffey M."/>
            <person name="Young S.K."/>
            <person name="Zeng Q."/>
            <person name="Gargeya S."/>
            <person name="Fitzgerald M."/>
            <person name="Abouelleil A."/>
            <person name="Alvarado L."/>
            <person name="Chapman S.B."/>
            <person name="Gainer-Dewar J."/>
            <person name="Goldberg J."/>
            <person name="Griggs A."/>
            <person name="Gujja S."/>
            <person name="Hansen M."/>
            <person name="Howarth C."/>
            <person name="Imamovic A."/>
            <person name="Ireland A."/>
            <person name="Larimer J."/>
            <person name="McCowan C."/>
            <person name="Murphy C."/>
            <person name="Pearson M."/>
            <person name="Poon T.W."/>
            <person name="Priest M."/>
            <person name="Roberts A."/>
            <person name="Saif S."/>
            <person name="Shea T."/>
            <person name="Sykes S."/>
            <person name="Wortman J."/>
            <person name="Nusbaum C."/>
            <person name="Birren B."/>
        </authorList>
    </citation>
    <scope>NUCLEOTIDE SEQUENCE [LARGE SCALE GENOMIC DNA]</scope>
    <source>
        <strain evidence="2">CHvinca01</strain>
    </source>
</reference>
<feature type="compositionally biased region" description="Basic residues" evidence="1">
    <location>
        <begin position="97"/>
        <end position="107"/>
    </location>
</feature>
<dbReference type="Proteomes" id="UP000054423">
    <property type="component" value="Unassembled WGS sequence"/>
</dbReference>
<evidence type="ECO:0000313" key="2">
    <source>
        <dbReference type="EMBL" id="ETM03692.1"/>
    </source>
</evidence>
<feature type="compositionally biased region" description="Basic residues" evidence="1">
    <location>
        <begin position="143"/>
        <end position="156"/>
    </location>
</feature>
<feature type="compositionally biased region" description="Basic residues" evidence="1">
    <location>
        <begin position="119"/>
        <end position="135"/>
    </location>
</feature>